<organism evidence="2 3">
    <name type="scientific">Pleurodeles waltl</name>
    <name type="common">Iberian ribbed newt</name>
    <dbReference type="NCBI Taxonomy" id="8319"/>
    <lineage>
        <taxon>Eukaryota</taxon>
        <taxon>Metazoa</taxon>
        <taxon>Chordata</taxon>
        <taxon>Craniata</taxon>
        <taxon>Vertebrata</taxon>
        <taxon>Euteleostomi</taxon>
        <taxon>Amphibia</taxon>
        <taxon>Batrachia</taxon>
        <taxon>Caudata</taxon>
        <taxon>Salamandroidea</taxon>
        <taxon>Salamandridae</taxon>
        <taxon>Pleurodelinae</taxon>
        <taxon>Pleurodeles</taxon>
    </lineage>
</organism>
<dbReference type="Proteomes" id="UP001066276">
    <property type="component" value="Chromosome 2_1"/>
</dbReference>
<keyword evidence="3" id="KW-1185">Reference proteome</keyword>
<gene>
    <name evidence="2" type="ORF">NDU88_004432</name>
</gene>
<evidence type="ECO:0000313" key="3">
    <source>
        <dbReference type="Proteomes" id="UP001066276"/>
    </source>
</evidence>
<reference evidence="2" key="1">
    <citation type="journal article" date="2022" name="bioRxiv">
        <title>Sequencing and chromosome-scale assembly of the giantPleurodeles waltlgenome.</title>
        <authorList>
            <person name="Brown T."/>
            <person name="Elewa A."/>
            <person name="Iarovenko S."/>
            <person name="Subramanian E."/>
            <person name="Araus A.J."/>
            <person name="Petzold A."/>
            <person name="Susuki M."/>
            <person name="Suzuki K.-i.T."/>
            <person name="Hayashi T."/>
            <person name="Toyoda A."/>
            <person name="Oliveira C."/>
            <person name="Osipova E."/>
            <person name="Leigh N.D."/>
            <person name="Simon A."/>
            <person name="Yun M.H."/>
        </authorList>
    </citation>
    <scope>NUCLEOTIDE SEQUENCE</scope>
    <source>
        <strain evidence="2">20211129_DDA</strain>
        <tissue evidence="2">Liver</tissue>
    </source>
</reference>
<name>A0AAV7VIY1_PLEWA</name>
<protein>
    <submittedName>
        <fullName evidence="2">Uncharacterized protein</fullName>
    </submittedName>
</protein>
<accession>A0AAV7VIY1</accession>
<proteinExistence type="predicted"/>
<feature type="region of interest" description="Disordered" evidence="1">
    <location>
        <begin position="24"/>
        <end position="55"/>
    </location>
</feature>
<dbReference type="EMBL" id="JANPWB010000003">
    <property type="protein sequence ID" value="KAJ1200609.1"/>
    <property type="molecule type" value="Genomic_DNA"/>
</dbReference>
<evidence type="ECO:0000313" key="2">
    <source>
        <dbReference type="EMBL" id="KAJ1200609.1"/>
    </source>
</evidence>
<sequence length="99" mass="10708">MRRRLPGKALEWASLAIRGRCQSADRSSRSACLSPAPRLSHQHTGSVLLRGGEKPGPVTAAHENALEADGQHQVRGVRGACNVGSYVRIVHRDVDSARF</sequence>
<evidence type="ECO:0000256" key="1">
    <source>
        <dbReference type="SAM" id="MobiDB-lite"/>
    </source>
</evidence>
<comment type="caution">
    <text evidence="2">The sequence shown here is derived from an EMBL/GenBank/DDBJ whole genome shotgun (WGS) entry which is preliminary data.</text>
</comment>
<dbReference type="AlphaFoldDB" id="A0AAV7VIY1"/>